<accession>A0A9J7LUB3</accession>
<gene>
    <name evidence="2 3" type="primary">LOC118424056</name>
</gene>
<evidence type="ECO:0000313" key="2">
    <source>
        <dbReference type="RefSeq" id="XP_035688409.1"/>
    </source>
</evidence>
<sequence length="346" mass="38316">MGSFGIRSLVQRENENWILDVTVSWEQPNGVDPEGYMVLLQDQYADITDAQTDEDFIDDWDFDFDFDSIGSSSVGAGVTTARQRLEDRGFVFVESESYSVGDLKFTRDYVIEVVVLNNTDSAGRGVVHIFTTPDCYSRTQDLDFCRQQDVVFASQPANMSLLNVSVTCVEVVDVQDDDKYDENGGGKVNKTVAMATAWISWVRPVQQGGDIVLYLIRLTEHDGKNVHYGVFDKTVAEDSNRNPLVPILYVIDQVKLNQTYTLKVTPWVNKTGDFSPYGMAGQLTFHTNNLSAERCFPQTGTQVTASAVSGTPATTPVTTPGAIFTFCCLFIILSLPLVDLKVACLL</sequence>
<dbReference type="InterPro" id="IPR036116">
    <property type="entry name" value="FN3_sf"/>
</dbReference>
<protein>
    <submittedName>
        <fullName evidence="2 3">Uncharacterized protein LOC118424056 isoform X2</fullName>
    </submittedName>
</protein>
<reference evidence="1" key="1">
    <citation type="journal article" date="2020" name="Nat. Ecol. Evol.">
        <title>Deeply conserved synteny resolves early events in vertebrate evolution.</title>
        <authorList>
            <person name="Simakov O."/>
            <person name="Marletaz F."/>
            <person name="Yue J.X."/>
            <person name="O'Connell B."/>
            <person name="Jenkins J."/>
            <person name="Brandt A."/>
            <person name="Calef R."/>
            <person name="Tung C.H."/>
            <person name="Huang T.K."/>
            <person name="Schmutz J."/>
            <person name="Satoh N."/>
            <person name="Yu J.K."/>
            <person name="Putnam N.H."/>
            <person name="Green R.E."/>
            <person name="Rokhsar D.S."/>
        </authorList>
    </citation>
    <scope>NUCLEOTIDE SEQUENCE [LARGE SCALE GENOMIC DNA]</scope>
    <source>
        <strain evidence="1">S238N-H82</strain>
    </source>
</reference>
<proteinExistence type="predicted"/>
<dbReference type="Proteomes" id="UP000001554">
    <property type="component" value="Chromosome 10"/>
</dbReference>
<keyword evidence="1" id="KW-1185">Reference proteome</keyword>
<organism evidence="1 3">
    <name type="scientific">Branchiostoma floridae</name>
    <name type="common">Florida lancelet</name>
    <name type="synonym">Amphioxus</name>
    <dbReference type="NCBI Taxonomy" id="7739"/>
    <lineage>
        <taxon>Eukaryota</taxon>
        <taxon>Metazoa</taxon>
        <taxon>Chordata</taxon>
        <taxon>Cephalochordata</taxon>
        <taxon>Leptocardii</taxon>
        <taxon>Amphioxiformes</taxon>
        <taxon>Branchiostomatidae</taxon>
        <taxon>Branchiostoma</taxon>
    </lineage>
</organism>
<evidence type="ECO:0000313" key="1">
    <source>
        <dbReference type="Proteomes" id="UP000001554"/>
    </source>
</evidence>
<dbReference type="SUPFAM" id="SSF49265">
    <property type="entry name" value="Fibronectin type III"/>
    <property type="match status" value="1"/>
</dbReference>
<dbReference type="AlphaFoldDB" id="A0A9J7LUB3"/>
<evidence type="ECO:0000313" key="3">
    <source>
        <dbReference type="RefSeq" id="XP_035688410.1"/>
    </source>
</evidence>
<dbReference type="RefSeq" id="XP_035688409.1">
    <property type="nucleotide sequence ID" value="XM_035832516.1"/>
</dbReference>
<reference evidence="2 3" key="2">
    <citation type="submission" date="2025-04" db="UniProtKB">
        <authorList>
            <consortium name="RefSeq"/>
        </authorList>
    </citation>
    <scope>IDENTIFICATION</scope>
    <source>
        <strain evidence="2 3">S238N-H82</strain>
        <tissue evidence="2 3">Testes</tissue>
    </source>
</reference>
<name>A0A9J7LUB3_BRAFL</name>
<dbReference type="GeneID" id="118424056"/>
<dbReference type="RefSeq" id="XP_035688410.1">
    <property type="nucleotide sequence ID" value="XM_035832517.1"/>
</dbReference>